<name>A0A6A6ULV3_9PEZI</name>
<dbReference type="EMBL" id="MU004231">
    <property type="protein sequence ID" value="KAF2673219.1"/>
    <property type="molecule type" value="Genomic_DNA"/>
</dbReference>
<dbReference type="AlphaFoldDB" id="A0A6A6ULV3"/>
<evidence type="ECO:0000313" key="1">
    <source>
        <dbReference type="EMBL" id="KAF2673219.1"/>
    </source>
</evidence>
<dbReference type="Proteomes" id="UP000799302">
    <property type="component" value="Unassembled WGS sequence"/>
</dbReference>
<keyword evidence="2" id="KW-1185">Reference proteome</keyword>
<organism evidence="1 2">
    <name type="scientific">Microthyrium microscopicum</name>
    <dbReference type="NCBI Taxonomy" id="703497"/>
    <lineage>
        <taxon>Eukaryota</taxon>
        <taxon>Fungi</taxon>
        <taxon>Dikarya</taxon>
        <taxon>Ascomycota</taxon>
        <taxon>Pezizomycotina</taxon>
        <taxon>Dothideomycetes</taxon>
        <taxon>Dothideomycetes incertae sedis</taxon>
        <taxon>Microthyriales</taxon>
        <taxon>Microthyriaceae</taxon>
        <taxon>Microthyrium</taxon>
    </lineage>
</organism>
<accession>A0A6A6ULV3</accession>
<reference evidence="1" key="1">
    <citation type="journal article" date="2020" name="Stud. Mycol.">
        <title>101 Dothideomycetes genomes: a test case for predicting lifestyles and emergence of pathogens.</title>
        <authorList>
            <person name="Haridas S."/>
            <person name="Albert R."/>
            <person name="Binder M."/>
            <person name="Bloem J."/>
            <person name="Labutti K."/>
            <person name="Salamov A."/>
            <person name="Andreopoulos B."/>
            <person name="Baker S."/>
            <person name="Barry K."/>
            <person name="Bills G."/>
            <person name="Bluhm B."/>
            <person name="Cannon C."/>
            <person name="Castanera R."/>
            <person name="Culley D."/>
            <person name="Daum C."/>
            <person name="Ezra D."/>
            <person name="Gonzalez J."/>
            <person name="Henrissat B."/>
            <person name="Kuo A."/>
            <person name="Liang C."/>
            <person name="Lipzen A."/>
            <person name="Lutzoni F."/>
            <person name="Magnuson J."/>
            <person name="Mondo S."/>
            <person name="Nolan M."/>
            <person name="Ohm R."/>
            <person name="Pangilinan J."/>
            <person name="Park H.-J."/>
            <person name="Ramirez L."/>
            <person name="Alfaro M."/>
            <person name="Sun H."/>
            <person name="Tritt A."/>
            <person name="Yoshinaga Y."/>
            <person name="Zwiers L.-H."/>
            <person name="Turgeon B."/>
            <person name="Goodwin S."/>
            <person name="Spatafora J."/>
            <person name="Crous P."/>
            <person name="Grigoriev I."/>
        </authorList>
    </citation>
    <scope>NUCLEOTIDE SEQUENCE</scope>
    <source>
        <strain evidence="1">CBS 115976</strain>
    </source>
</reference>
<sequence>MATVPNGQPSNAQSQHKAMLGNSLYLIKLCTVTINSLQAPPLGPILYRKIFNQQERESFRPELTNHTITYMEVAAPAPMAGCPNQDYPQAIWHLTWTLDITSIYLAGNTFRSVQQSMEVTFVGDDFDDLVDDVAGGVAADAYREKIAAEIESPYWITVDWSKKDEILGGE</sequence>
<gene>
    <name evidence="1" type="ORF">BT63DRAFT_410252</name>
</gene>
<proteinExistence type="predicted"/>
<protein>
    <submittedName>
        <fullName evidence="1">Uncharacterized protein</fullName>
    </submittedName>
</protein>
<evidence type="ECO:0000313" key="2">
    <source>
        <dbReference type="Proteomes" id="UP000799302"/>
    </source>
</evidence>